<feature type="compositionally biased region" description="Basic and acidic residues" evidence="1">
    <location>
        <begin position="1"/>
        <end position="32"/>
    </location>
</feature>
<dbReference type="EMBL" id="GISG01248852">
    <property type="protein sequence ID" value="MBA4670829.1"/>
    <property type="molecule type" value="Transcribed_RNA"/>
</dbReference>
<sequence>MQQWKKRGEVDMNHVKSKPEFGRSLSPHDEFSRSNLAPWPWEVWPKPIESGDNRSSNRSSTGESGSSILESPAEATSLSGLPVCPAPICRQFWKAGNYNDIFSSISRVQS</sequence>
<dbReference type="EMBL" id="GISG01248853">
    <property type="protein sequence ID" value="MBA4670830.1"/>
    <property type="molecule type" value="Transcribed_RNA"/>
</dbReference>
<accession>A0A7C9EZF9</accession>
<reference evidence="2" key="2">
    <citation type="submission" date="2020-07" db="EMBL/GenBank/DDBJ databases">
        <authorList>
            <person name="Vera ALvarez R."/>
            <person name="Arias-Moreno D.M."/>
            <person name="Jimenez-Jacinto V."/>
            <person name="Jimenez-Bremont J.F."/>
            <person name="Swaminathan K."/>
            <person name="Moose S.P."/>
            <person name="Guerrero-Gonzalez M.L."/>
            <person name="Marino-Ramirez L."/>
            <person name="Landsman D."/>
            <person name="Rodriguez-Kessler M."/>
            <person name="Delgado-Sanchez P."/>
        </authorList>
    </citation>
    <scope>NUCLEOTIDE SEQUENCE</scope>
    <source>
        <tissue evidence="2">Cladode</tissue>
    </source>
</reference>
<protein>
    <submittedName>
        <fullName evidence="2">Uncharacterized protein</fullName>
    </submittedName>
</protein>
<feature type="region of interest" description="Disordered" evidence="1">
    <location>
        <begin position="1"/>
        <end position="35"/>
    </location>
</feature>
<reference evidence="2" key="1">
    <citation type="journal article" date="2013" name="J. Plant Res.">
        <title>Effect of fungi and light on seed germination of three Opuntia species from semiarid lands of central Mexico.</title>
        <authorList>
            <person name="Delgado-Sanchez P."/>
            <person name="Jimenez-Bremont J.F."/>
            <person name="Guerrero-Gonzalez Mde L."/>
            <person name="Flores J."/>
        </authorList>
    </citation>
    <scope>NUCLEOTIDE SEQUENCE</scope>
    <source>
        <tissue evidence="2">Cladode</tissue>
    </source>
</reference>
<evidence type="ECO:0000256" key="1">
    <source>
        <dbReference type="SAM" id="MobiDB-lite"/>
    </source>
</evidence>
<name>A0A7C9EZF9_OPUST</name>
<proteinExistence type="predicted"/>
<feature type="region of interest" description="Disordered" evidence="1">
    <location>
        <begin position="47"/>
        <end position="80"/>
    </location>
</feature>
<feature type="compositionally biased region" description="Low complexity" evidence="1">
    <location>
        <begin position="53"/>
        <end position="71"/>
    </location>
</feature>
<evidence type="ECO:0000313" key="2">
    <source>
        <dbReference type="EMBL" id="MBA4670829.1"/>
    </source>
</evidence>
<organism evidence="2">
    <name type="scientific">Opuntia streptacantha</name>
    <name type="common">Prickly pear cactus</name>
    <name type="synonym">Opuntia cardona</name>
    <dbReference type="NCBI Taxonomy" id="393608"/>
    <lineage>
        <taxon>Eukaryota</taxon>
        <taxon>Viridiplantae</taxon>
        <taxon>Streptophyta</taxon>
        <taxon>Embryophyta</taxon>
        <taxon>Tracheophyta</taxon>
        <taxon>Spermatophyta</taxon>
        <taxon>Magnoliopsida</taxon>
        <taxon>eudicotyledons</taxon>
        <taxon>Gunneridae</taxon>
        <taxon>Pentapetalae</taxon>
        <taxon>Caryophyllales</taxon>
        <taxon>Cactineae</taxon>
        <taxon>Cactaceae</taxon>
        <taxon>Opuntioideae</taxon>
        <taxon>Opuntia</taxon>
    </lineage>
</organism>
<dbReference type="AlphaFoldDB" id="A0A7C9EZF9"/>